<dbReference type="SUPFAM" id="SSF51366">
    <property type="entry name" value="Ribulose-phoshate binding barrel"/>
    <property type="match status" value="1"/>
</dbReference>
<evidence type="ECO:0000313" key="2">
    <source>
        <dbReference type="Proteomes" id="UP000192472"/>
    </source>
</evidence>
<dbReference type="EMBL" id="FWYF01000001">
    <property type="protein sequence ID" value="SMD31863.1"/>
    <property type="molecule type" value="Genomic_DNA"/>
</dbReference>
<organism evidence="1 2">
    <name type="scientific">Reichenbachiella faecimaris</name>
    <dbReference type="NCBI Taxonomy" id="692418"/>
    <lineage>
        <taxon>Bacteria</taxon>
        <taxon>Pseudomonadati</taxon>
        <taxon>Bacteroidota</taxon>
        <taxon>Cytophagia</taxon>
        <taxon>Cytophagales</taxon>
        <taxon>Reichenbachiellaceae</taxon>
        <taxon>Reichenbachiella</taxon>
    </lineage>
</organism>
<accession>A0A1W2G5I7</accession>
<dbReference type="Gene3D" id="3.20.20.70">
    <property type="entry name" value="Aldolase class I"/>
    <property type="match status" value="1"/>
</dbReference>
<dbReference type="RefSeq" id="WP_084370558.1">
    <property type="nucleotide sequence ID" value="NZ_FWYF01000001.1"/>
</dbReference>
<keyword evidence="2" id="KW-1185">Reference proteome</keyword>
<keyword evidence="1" id="KW-0413">Isomerase</keyword>
<dbReference type="AlphaFoldDB" id="A0A1W2G5I7"/>
<dbReference type="STRING" id="692418.SAMN04488029_0201"/>
<sequence>MKLKTFVKVGSITNLSDARFCAGFGVDLLGFDINPSSENYISLDQANEIMGWVAGPAFVAEFGDMTAAEILKLQEENKFPYVQVNLMAVADELKGKNHQVILQVNIKSQEGLNELSQAIANEYAHIIVSCQAPELIPAVEDILATGSETPLLKAYDVELSQLDHIIQVQPFSGIELKGSQEDKPGFKEYDELADILEALEEED</sequence>
<name>A0A1W2G5I7_REIFA</name>
<proteinExistence type="predicted"/>
<dbReference type="InterPro" id="IPR011060">
    <property type="entry name" value="RibuloseP-bd_barrel"/>
</dbReference>
<protein>
    <submittedName>
        <fullName evidence="1">Phosphoribosylanthranilate isomerase</fullName>
    </submittedName>
</protein>
<evidence type="ECO:0000313" key="1">
    <source>
        <dbReference type="EMBL" id="SMD31863.1"/>
    </source>
</evidence>
<dbReference type="OrthoDB" id="941905at2"/>
<dbReference type="Proteomes" id="UP000192472">
    <property type="component" value="Unassembled WGS sequence"/>
</dbReference>
<dbReference type="InterPro" id="IPR013785">
    <property type="entry name" value="Aldolase_TIM"/>
</dbReference>
<reference evidence="1 2" key="1">
    <citation type="submission" date="2017-04" db="EMBL/GenBank/DDBJ databases">
        <authorList>
            <person name="Afonso C.L."/>
            <person name="Miller P.J."/>
            <person name="Scott M.A."/>
            <person name="Spackman E."/>
            <person name="Goraichik I."/>
            <person name="Dimitrov K.M."/>
            <person name="Suarez D.L."/>
            <person name="Swayne D.E."/>
        </authorList>
    </citation>
    <scope>NUCLEOTIDE SEQUENCE [LARGE SCALE GENOMIC DNA]</scope>
    <source>
        <strain evidence="1 2">DSM 26133</strain>
    </source>
</reference>
<dbReference type="GO" id="GO:0016853">
    <property type="term" value="F:isomerase activity"/>
    <property type="evidence" value="ECO:0007669"/>
    <property type="project" value="UniProtKB-KW"/>
</dbReference>
<gene>
    <name evidence="1" type="ORF">SAMN04488029_0201</name>
</gene>